<organism evidence="2 3">
    <name type="scientific">Halomonas mongoliensis</name>
    <dbReference type="NCBI Taxonomy" id="321265"/>
    <lineage>
        <taxon>Bacteria</taxon>
        <taxon>Pseudomonadati</taxon>
        <taxon>Pseudomonadota</taxon>
        <taxon>Gammaproteobacteria</taxon>
        <taxon>Oceanospirillales</taxon>
        <taxon>Halomonadaceae</taxon>
        <taxon>Halomonas</taxon>
    </lineage>
</organism>
<evidence type="ECO:0000259" key="1">
    <source>
        <dbReference type="Pfam" id="PF14341"/>
    </source>
</evidence>
<gene>
    <name evidence="2" type="ORF">QC820_05380</name>
</gene>
<reference evidence="2 3" key="1">
    <citation type="submission" date="2023-04" db="EMBL/GenBank/DDBJ databases">
        <title>A long-awaited taxogenomic arrangement of the family Halomonadaceae.</title>
        <authorList>
            <person name="De La Haba R."/>
            <person name="Chuvochina M."/>
            <person name="Wittouck S."/>
            <person name="Arahal D.R."/>
            <person name="Sanchez-Porro C."/>
            <person name="Hugenholtz P."/>
            <person name="Ventosa A."/>
        </authorList>
    </citation>
    <scope>NUCLEOTIDE SEQUENCE [LARGE SCALE GENOMIC DNA]</scope>
    <source>
        <strain evidence="2 3">DSM 17332</strain>
    </source>
</reference>
<evidence type="ECO:0000313" key="3">
    <source>
        <dbReference type="Proteomes" id="UP001252270"/>
    </source>
</evidence>
<name>A0ABU1GK90_9GAMM</name>
<sequence length="373" mass="39566">MVMKNQSGAALIVVLSLLTISLMVGLSSIQSSQIDERLAGNYRAQADAQMGAETAAAAGWENVRNADWEDVSDLNSTGLESLRWVDFVGVGGDGGCEGNVECLYRYFEDGDEKYIVAIGAVAVVGAGVVSESSPLVVRVNRGGYFLGPQAAHQCYGPFCSYRIKGAAADFTGIDHLTPSNPGCNGGACNSGPSGVEENDRDKCYYPDVIGAYKDCRTEPLEGAMTKDDWLDYVSAISFTDRFFNGDTVPSLNDRASPAFVEIVQGKVTRGTGNVNTVGVIVVRAGATFDLSGTGHHEGVIIVEPGARIEYNGTPRVYGTIVTLEGAYSDDLEVPDVDISGNTAVRYSQAAIDLVNRASGSSEGDSGWEIKDWF</sequence>
<feature type="domain" description="Type 4 fimbrial biogenesis protein PilX N-terminal" evidence="1">
    <location>
        <begin position="7"/>
        <end position="55"/>
    </location>
</feature>
<accession>A0ABU1GK90</accession>
<proteinExistence type="predicted"/>
<dbReference type="InterPro" id="IPR025746">
    <property type="entry name" value="PilX_N_dom"/>
</dbReference>
<dbReference type="Proteomes" id="UP001252270">
    <property type="component" value="Unassembled WGS sequence"/>
</dbReference>
<evidence type="ECO:0000313" key="2">
    <source>
        <dbReference type="EMBL" id="MDR5892240.1"/>
    </source>
</evidence>
<protein>
    <submittedName>
        <fullName evidence="2">Pilus assembly PilX N-terminal domain-containing protein</fullName>
    </submittedName>
</protein>
<comment type="caution">
    <text evidence="2">The sequence shown here is derived from an EMBL/GenBank/DDBJ whole genome shotgun (WGS) entry which is preliminary data.</text>
</comment>
<dbReference type="EMBL" id="JARWAL010000003">
    <property type="protein sequence ID" value="MDR5892240.1"/>
    <property type="molecule type" value="Genomic_DNA"/>
</dbReference>
<keyword evidence="3" id="KW-1185">Reference proteome</keyword>
<dbReference type="RefSeq" id="WP_309636049.1">
    <property type="nucleotide sequence ID" value="NZ_JARWAL010000003.1"/>
</dbReference>
<dbReference type="Pfam" id="PF14341">
    <property type="entry name" value="PilX_N"/>
    <property type="match status" value="1"/>
</dbReference>